<dbReference type="Pfam" id="PF00083">
    <property type="entry name" value="Sugar_tr"/>
    <property type="match status" value="1"/>
</dbReference>
<dbReference type="GeneID" id="27707743"/>
<dbReference type="GO" id="GO:0016020">
    <property type="term" value="C:membrane"/>
    <property type="evidence" value="ECO:0007669"/>
    <property type="project" value="UniProtKB-SubCell"/>
</dbReference>
<evidence type="ECO:0000256" key="4">
    <source>
        <dbReference type="ARBA" id="ARBA00022989"/>
    </source>
</evidence>
<dbReference type="InterPro" id="IPR005829">
    <property type="entry name" value="Sugar_transporter_CS"/>
</dbReference>
<comment type="subcellular location">
    <subcellularLocation>
        <location evidence="1">Membrane</location>
        <topology evidence="1">Multi-pass membrane protein</topology>
    </subcellularLocation>
</comment>
<dbReference type="SUPFAM" id="SSF103473">
    <property type="entry name" value="MFS general substrate transporter"/>
    <property type="match status" value="1"/>
</dbReference>
<evidence type="ECO:0000313" key="9">
    <source>
        <dbReference type="Proteomes" id="UP000053411"/>
    </source>
</evidence>
<keyword evidence="9" id="KW-1185">Reference proteome</keyword>
<feature type="transmembrane region" description="Helical" evidence="6">
    <location>
        <begin position="44"/>
        <end position="68"/>
    </location>
</feature>
<sequence length="526" mass="58292">MGKRYNWFCTIVAGFGSMLYGIDNVVIAGTFAQPGFLHKFHPSATLLGAIATSFYGGTLLGIIGVFALADRFSRKRTLQFGAALGLIGALLQSVAQQIALFTAARVLTGVASGVMLTTVQIYQSEISPPNLRGRMITLQICTINVAGLAIAFTGYGTYHSDNPNLQRLPIALQCVPALALFIGCFFIPFTPRWLVMHGRYEEAKSVLRRLHDDNEDHSFWEKEYTVLVAQLDFEKEETAGVTFWHMFTNKKELKRAGLAVAALTSCQTTGAQTIQVFQSVIYSHLGFDTAKVLLYACIFQILLNLGGAVNLIAIDWLGRRVLFISGLVMLSIILALFTACQAQFERTAETAWGKAGIAMVMILIFFYACTYVSTGYAYAAEILPTKIRAQGMALGMFSAYSMIITFGQVTPIALDKVGYKYLPLFIGFNLLFLPIIAIWCKETKGLSLEEINVVFGETVVARMSELSEDAAHQKTEIRVEQKEYYYGSPGSAKNRCPEKNVRIATVRRYEDEIEDFRCKSKVRMCV</sequence>
<keyword evidence="3 6" id="KW-0812">Transmembrane</keyword>
<protein>
    <recommendedName>
        <fullName evidence="7">Major facilitator superfamily (MFS) profile domain-containing protein</fullName>
    </recommendedName>
</protein>
<organism evidence="8 9">
    <name type="scientific">Fonsecaea multimorphosa CBS 102226</name>
    <dbReference type="NCBI Taxonomy" id="1442371"/>
    <lineage>
        <taxon>Eukaryota</taxon>
        <taxon>Fungi</taxon>
        <taxon>Dikarya</taxon>
        <taxon>Ascomycota</taxon>
        <taxon>Pezizomycotina</taxon>
        <taxon>Eurotiomycetes</taxon>
        <taxon>Chaetothyriomycetidae</taxon>
        <taxon>Chaetothyriales</taxon>
        <taxon>Herpotrichiellaceae</taxon>
        <taxon>Fonsecaea</taxon>
    </lineage>
</organism>
<evidence type="ECO:0000256" key="1">
    <source>
        <dbReference type="ARBA" id="ARBA00004141"/>
    </source>
</evidence>
<evidence type="ECO:0000256" key="5">
    <source>
        <dbReference type="ARBA" id="ARBA00023136"/>
    </source>
</evidence>
<dbReference type="EMBL" id="KN848064">
    <property type="protein sequence ID" value="KIY01859.1"/>
    <property type="molecule type" value="Genomic_DNA"/>
</dbReference>
<evidence type="ECO:0000256" key="3">
    <source>
        <dbReference type="ARBA" id="ARBA00022692"/>
    </source>
</evidence>
<feature type="transmembrane region" description="Helical" evidence="6">
    <location>
        <begin position="391"/>
        <end position="409"/>
    </location>
</feature>
<dbReference type="Gene3D" id="1.20.1250.20">
    <property type="entry name" value="MFS general substrate transporter like domains"/>
    <property type="match status" value="1"/>
</dbReference>
<feature type="domain" description="Major facilitator superfamily (MFS) profile" evidence="7">
    <location>
        <begin position="9"/>
        <end position="444"/>
    </location>
</feature>
<dbReference type="GO" id="GO:0005351">
    <property type="term" value="F:carbohydrate:proton symporter activity"/>
    <property type="evidence" value="ECO:0007669"/>
    <property type="project" value="TreeGrafter"/>
</dbReference>
<reference evidence="8 9" key="1">
    <citation type="submission" date="2015-01" db="EMBL/GenBank/DDBJ databases">
        <title>The Genome Sequence of Fonsecaea multimorphosa CBS 102226.</title>
        <authorList>
            <consortium name="The Broad Institute Genomics Platform"/>
            <person name="Cuomo C."/>
            <person name="de Hoog S."/>
            <person name="Gorbushina A."/>
            <person name="Stielow B."/>
            <person name="Teixiera M."/>
            <person name="Abouelleil A."/>
            <person name="Chapman S.B."/>
            <person name="Priest M."/>
            <person name="Young S.K."/>
            <person name="Wortman J."/>
            <person name="Nusbaum C."/>
            <person name="Birren B."/>
        </authorList>
    </citation>
    <scope>NUCLEOTIDE SEQUENCE [LARGE SCALE GENOMIC DNA]</scope>
    <source>
        <strain evidence="8 9">CBS 102226</strain>
    </source>
</reference>
<dbReference type="Proteomes" id="UP000053411">
    <property type="component" value="Unassembled WGS sequence"/>
</dbReference>
<feature type="transmembrane region" description="Helical" evidence="6">
    <location>
        <begin position="321"/>
        <end position="344"/>
    </location>
</feature>
<dbReference type="PANTHER" id="PTHR48022:SF2">
    <property type="entry name" value="PLASTIDIC GLUCOSE TRANSPORTER 4"/>
    <property type="match status" value="1"/>
</dbReference>
<dbReference type="OrthoDB" id="4158877at2759"/>
<dbReference type="InterPro" id="IPR036259">
    <property type="entry name" value="MFS_trans_sf"/>
</dbReference>
<accession>A0A0D2KYF4</accession>
<proteinExistence type="inferred from homology"/>
<keyword evidence="5 6" id="KW-0472">Membrane</keyword>
<feature type="transmembrane region" description="Helical" evidence="6">
    <location>
        <begin position="135"/>
        <end position="158"/>
    </location>
</feature>
<dbReference type="InterPro" id="IPR020846">
    <property type="entry name" value="MFS_dom"/>
</dbReference>
<feature type="transmembrane region" description="Helical" evidence="6">
    <location>
        <begin position="7"/>
        <end position="32"/>
    </location>
</feature>
<dbReference type="RefSeq" id="XP_016635981.1">
    <property type="nucleotide sequence ID" value="XM_016772511.1"/>
</dbReference>
<dbReference type="AlphaFoldDB" id="A0A0D2KYF4"/>
<dbReference type="InterPro" id="IPR050360">
    <property type="entry name" value="MFS_Sugar_Transporters"/>
</dbReference>
<feature type="transmembrane region" description="Helical" evidence="6">
    <location>
        <begin position="293"/>
        <end position="314"/>
    </location>
</feature>
<feature type="transmembrane region" description="Helical" evidence="6">
    <location>
        <begin position="356"/>
        <end position="379"/>
    </location>
</feature>
<dbReference type="PANTHER" id="PTHR48022">
    <property type="entry name" value="PLASTIDIC GLUCOSE TRANSPORTER 4"/>
    <property type="match status" value="1"/>
</dbReference>
<name>A0A0D2KYF4_9EURO</name>
<evidence type="ECO:0000256" key="6">
    <source>
        <dbReference type="SAM" id="Phobius"/>
    </source>
</evidence>
<keyword evidence="4 6" id="KW-1133">Transmembrane helix</keyword>
<comment type="similarity">
    <text evidence="2">Belongs to the major facilitator superfamily. Sugar transporter (TC 2.A.1.1) family.</text>
</comment>
<dbReference type="VEuPathDB" id="FungiDB:Z520_01997"/>
<dbReference type="InterPro" id="IPR005828">
    <property type="entry name" value="MFS_sugar_transport-like"/>
</dbReference>
<feature type="transmembrane region" description="Helical" evidence="6">
    <location>
        <begin position="421"/>
        <end position="440"/>
    </location>
</feature>
<evidence type="ECO:0000259" key="7">
    <source>
        <dbReference type="PROSITE" id="PS50850"/>
    </source>
</evidence>
<evidence type="ECO:0000313" key="8">
    <source>
        <dbReference type="EMBL" id="KIY01859.1"/>
    </source>
</evidence>
<dbReference type="PROSITE" id="PS00217">
    <property type="entry name" value="SUGAR_TRANSPORT_2"/>
    <property type="match status" value="1"/>
</dbReference>
<dbReference type="PROSITE" id="PS50850">
    <property type="entry name" value="MFS"/>
    <property type="match status" value="1"/>
</dbReference>
<gene>
    <name evidence="8" type="ORF">Z520_01997</name>
</gene>
<feature type="transmembrane region" description="Helical" evidence="6">
    <location>
        <begin position="170"/>
        <end position="189"/>
    </location>
</feature>
<evidence type="ECO:0000256" key="2">
    <source>
        <dbReference type="ARBA" id="ARBA00010992"/>
    </source>
</evidence>
<feature type="transmembrane region" description="Helical" evidence="6">
    <location>
        <begin position="80"/>
        <end position="100"/>
    </location>
</feature>